<evidence type="ECO:0000256" key="6">
    <source>
        <dbReference type="SAM" id="Phobius"/>
    </source>
</evidence>
<evidence type="ECO:0000256" key="5">
    <source>
        <dbReference type="SAM" id="MobiDB-lite"/>
    </source>
</evidence>
<dbReference type="OrthoDB" id="6151005at2759"/>
<proteinExistence type="predicted"/>
<dbReference type="Pfam" id="PF00001">
    <property type="entry name" value="7tm_1"/>
    <property type="match status" value="1"/>
</dbReference>
<evidence type="ECO:0000313" key="9">
    <source>
        <dbReference type="Proteomes" id="UP000838412"/>
    </source>
</evidence>
<feature type="transmembrane region" description="Helical" evidence="6">
    <location>
        <begin position="54"/>
        <end position="77"/>
    </location>
</feature>
<dbReference type="GO" id="GO:0004930">
    <property type="term" value="F:G protein-coupled receptor activity"/>
    <property type="evidence" value="ECO:0007669"/>
    <property type="project" value="InterPro"/>
</dbReference>
<feature type="domain" description="G-protein coupled receptors family 1 profile" evidence="7">
    <location>
        <begin position="70"/>
        <end position="161"/>
    </location>
</feature>
<keyword evidence="3 6" id="KW-1133">Transmembrane helix</keyword>
<gene>
    <name evidence="8" type="primary">OR4E2</name>
    <name evidence="8" type="ORF">BLAG_LOCUS13815</name>
</gene>
<dbReference type="EMBL" id="OV696687">
    <property type="protein sequence ID" value="CAH1254399.1"/>
    <property type="molecule type" value="Genomic_DNA"/>
</dbReference>
<dbReference type="InterPro" id="IPR000276">
    <property type="entry name" value="GPCR_Rhodpsn"/>
</dbReference>
<feature type="region of interest" description="Disordered" evidence="5">
    <location>
        <begin position="214"/>
        <end position="313"/>
    </location>
</feature>
<comment type="subcellular location">
    <subcellularLocation>
        <location evidence="1">Membrane</location>
    </subcellularLocation>
</comment>
<evidence type="ECO:0000256" key="2">
    <source>
        <dbReference type="ARBA" id="ARBA00022692"/>
    </source>
</evidence>
<evidence type="ECO:0000256" key="3">
    <source>
        <dbReference type="ARBA" id="ARBA00022989"/>
    </source>
</evidence>
<feature type="transmembrane region" description="Helical" evidence="6">
    <location>
        <begin position="89"/>
        <end position="111"/>
    </location>
</feature>
<feature type="compositionally biased region" description="Basic and acidic residues" evidence="5">
    <location>
        <begin position="284"/>
        <end position="295"/>
    </location>
</feature>
<organism evidence="8 9">
    <name type="scientific">Branchiostoma lanceolatum</name>
    <name type="common">Common lancelet</name>
    <name type="synonym">Amphioxus lanceolatum</name>
    <dbReference type="NCBI Taxonomy" id="7740"/>
    <lineage>
        <taxon>Eukaryota</taxon>
        <taxon>Metazoa</taxon>
        <taxon>Chordata</taxon>
        <taxon>Cephalochordata</taxon>
        <taxon>Leptocardii</taxon>
        <taxon>Amphioxiformes</taxon>
        <taxon>Branchiostomatidae</taxon>
        <taxon>Branchiostoma</taxon>
    </lineage>
</organism>
<feature type="transmembrane region" description="Helical" evidence="6">
    <location>
        <begin position="131"/>
        <end position="149"/>
    </location>
</feature>
<protein>
    <submittedName>
        <fullName evidence="8">OR4E2 protein</fullName>
    </submittedName>
</protein>
<dbReference type="InterPro" id="IPR017452">
    <property type="entry name" value="GPCR_Rhodpsn_7TM"/>
</dbReference>
<dbReference type="PANTHER" id="PTHR26451:SF897">
    <property type="entry name" value="TRACE AMINE-ASSOCIATED RECEPTOR 5-LIKE"/>
    <property type="match status" value="1"/>
</dbReference>
<keyword evidence="9" id="KW-1185">Reference proteome</keyword>
<dbReference type="SUPFAM" id="SSF81321">
    <property type="entry name" value="Family A G protein-coupled receptor-like"/>
    <property type="match status" value="1"/>
</dbReference>
<evidence type="ECO:0000259" key="7">
    <source>
        <dbReference type="PROSITE" id="PS50262"/>
    </source>
</evidence>
<keyword evidence="4 6" id="KW-0472">Membrane</keyword>
<dbReference type="PANTHER" id="PTHR26451">
    <property type="entry name" value="G_PROTEIN_RECEP_F1_2 DOMAIN-CONTAINING PROTEIN"/>
    <property type="match status" value="1"/>
</dbReference>
<dbReference type="Gene3D" id="1.20.1070.10">
    <property type="entry name" value="Rhodopsin 7-helix transmembrane proteins"/>
    <property type="match status" value="1"/>
</dbReference>
<dbReference type="InterPro" id="IPR052921">
    <property type="entry name" value="GPCR1_Superfamily_Member"/>
</dbReference>
<dbReference type="GO" id="GO:0016020">
    <property type="term" value="C:membrane"/>
    <property type="evidence" value="ECO:0007669"/>
    <property type="project" value="UniProtKB-SubCell"/>
</dbReference>
<sequence>MANLTNVSVGLNSTAFFRTSPGDVRDNWTGSPDYNYSINDQGDDFLASSLTAKVLQVCWLVPSLVLILGLNAIFIIAVARSPSLQKPRFLLPVNLAILDILLALVCIPNSIQNIVSESATDSAFLCLTQCVVYHGTAVCTITTLLLMAWDRYQAICNPFHYEEADGIRWTWIRLVYLTVPCFSNPMIYGFRSEELWVAVGRLFRRRERTNSTTLVRRHRDINQDRTQHMQQVPQLEDASEESDAPTPQYATRLSRKPTEAKTLDNSTDSDDERENTKTVVVEAVIEKRVPSKPDRNEEDICVELPGYVSSPEP</sequence>
<name>A0A8J9ZGU4_BRALA</name>
<evidence type="ECO:0000256" key="4">
    <source>
        <dbReference type="ARBA" id="ARBA00023136"/>
    </source>
</evidence>
<dbReference type="Proteomes" id="UP000838412">
    <property type="component" value="Chromosome 2"/>
</dbReference>
<dbReference type="PROSITE" id="PS50262">
    <property type="entry name" value="G_PROTEIN_RECEP_F1_2"/>
    <property type="match status" value="1"/>
</dbReference>
<reference evidence="8" key="1">
    <citation type="submission" date="2022-01" db="EMBL/GenBank/DDBJ databases">
        <authorList>
            <person name="Braso-Vives M."/>
        </authorList>
    </citation>
    <scope>NUCLEOTIDE SEQUENCE</scope>
</reference>
<dbReference type="AlphaFoldDB" id="A0A8J9ZGU4"/>
<dbReference type="PROSITE" id="PS00237">
    <property type="entry name" value="G_PROTEIN_RECEP_F1_1"/>
    <property type="match status" value="1"/>
</dbReference>
<accession>A0A8J9ZGU4</accession>
<evidence type="ECO:0000256" key="1">
    <source>
        <dbReference type="ARBA" id="ARBA00004370"/>
    </source>
</evidence>
<evidence type="ECO:0000313" key="8">
    <source>
        <dbReference type="EMBL" id="CAH1254399.1"/>
    </source>
</evidence>
<keyword evidence="2 6" id="KW-0812">Transmembrane</keyword>